<evidence type="ECO:0000259" key="1">
    <source>
        <dbReference type="PROSITE" id="PS50969"/>
    </source>
</evidence>
<organism evidence="2 3">
    <name type="scientific">Trapa incisa</name>
    <dbReference type="NCBI Taxonomy" id="236973"/>
    <lineage>
        <taxon>Eukaryota</taxon>
        <taxon>Viridiplantae</taxon>
        <taxon>Streptophyta</taxon>
        <taxon>Embryophyta</taxon>
        <taxon>Tracheophyta</taxon>
        <taxon>Spermatophyta</taxon>
        <taxon>Magnoliopsida</taxon>
        <taxon>eudicotyledons</taxon>
        <taxon>Gunneridae</taxon>
        <taxon>Pentapetalae</taxon>
        <taxon>rosids</taxon>
        <taxon>malvids</taxon>
        <taxon>Myrtales</taxon>
        <taxon>Lythraceae</taxon>
        <taxon>Trapa</taxon>
    </lineage>
</organism>
<feature type="domain" description="FCP1 homology" evidence="1">
    <location>
        <begin position="77"/>
        <end position="139"/>
    </location>
</feature>
<protein>
    <recommendedName>
        <fullName evidence="1">FCP1 homology domain-containing protein</fullName>
    </recommendedName>
</protein>
<dbReference type="Gene3D" id="3.40.50.1000">
    <property type="entry name" value="HAD superfamily/HAD-like"/>
    <property type="match status" value="1"/>
</dbReference>
<dbReference type="Pfam" id="PF03031">
    <property type="entry name" value="NIF"/>
    <property type="match status" value="1"/>
</dbReference>
<evidence type="ECO:0000313" key="3">
    <source>
        <dbReference type="Proteomes" id="UP001345219"/>
    </source>
</evidence>
<dbReference type="Proteomes" id="UP001345219">
    <property type="component" value="Chromosome 23"/>
</dbReference>
<dbReference type="InterPro" id="IPR004274">
    <property type="entry name" value="FCP1_dom"/>
</dbReference>
<dbReference type="AlphaFoldDB" id="A0AAN7K795"/>
<dbReference type="SUPFAM" id="SSF56784">
    <property type="entry name" value="HAD-like"/>
    <property type="match status" value="1"/>
</dbReference>
<keyword evidence="3" id="KW-1185">Reference proteome</keyword>
<dbReference type="InterPro" id="IPR036412">
    <property type="entry name" value="HAD-like_sf"/>
</dbReference>
<reference evidence="2 3" key="1">
    <citation type="journal article" date="2023" name="Hortic Res">
        <title>Pangenome of water caltrop reveals structural variations and asymmetric subgenome divergence after allopolyploidization.</title>
        <authorList>
            <person name="Zhang X."/>
            <person name="Chen Y."/>
            <person name="Wang L."/>
            <person name="Yuan Y."/>
            <person name="Fang M."/>
            <person name="Shi L."/>
            <person name="Lu R."/>
            <person name="Comes H.P."/>
            <person name="Ma Y."/>
            <person name="Chen Y."/>
            <person name="Huang G."/>
            <person name="Zhou Y."/>
            <person name="Zheng Z."/>
            <person name="Qiu Y."/>
        </authorList>
    </citation>
    <scope>NUCLEOTIDE SEQUENCE [LARGE SCALE GENOMIC DNA]</scope>
    <source>
        <tissue evidence="2">Roots</tissue>
    </source>
</reference>
<name>A0AAN7K795_9MYRT</name>
<dbReference type="PROSITE" id="PS50969">
    <property type="entry name" value="FCP1"/>
    <property type="match status" value="1"/>
</dbReference>
<comment type="caution">
    <text evidence="2">The sequence shown here is derived from an EMBL/GenBank/DDBJ whole genome shotgun (WGS) entry which is preliminary data.</text>
</comment>
<evidence type="ECO:0000313" key="2">
    <source>
        <dbReference type="EMBL" id="KAK4762000.1"/>
    </source>
</evidence>
<gene>
    <name evidence="2" type="ORF">SAY87_029884</name>
</gene>
<dbReference type="InterPro" id="IPR023214">
    <property type="entry name" value="HAD_sf"/>
</dbReference>
<sequence>MYLQFALQAKTYSKRLKKRVDAELTQREVYRQVGRAVLDWIAFFFQILRDLSCYPLLSGSLPSFKLRDLGLPVSASVHIAPDVISFDHVRRLTECKGKPKVSRVTVFERPGLREFLKLLSEFADLMLFTAGQEGYMGIM</sequence>
<dbReference type="EMBL" id="JAXIOK010000009">
    <property type="protein sequence ID" value="KAK4762000.1"/>
    <property type="molecule type" value="Genomic_DNA"/>
</dbReference>
<proteinExistence type="predicted"/>
<accession>A0AAN7K795</accession>